<sequence>SVLYIYQYLLYNSSYTCQHFIIKVDIGQIDVNFNGK</sequence>
<accession>X1G3R7</accession>
<protein>
    <submittedName>
        <fullName evidence="1">Uncharacterized protein</fullName>
    </submittedName>
</protein>
<dbReference type="EMBL" id="BARU01024665">
    <property type="protein sequence ID" value="GAH51897.1"/>
    <property type="molecule type" value="Genomic_DNA"/>
</dbReference>
<comment type="caution">
    <text evidence="1">The sequence shown here is derived from an EMBL/GenBank/DDBJ whole genome shotgun (WGS) entry which is preliminary data.</text>
</comment>
<evidence type="ECO:0000313" key="1">
    <source>
        <dbReference type="EMBL" id="GAH51897.1"/>
    </source>
</evidence>
<proteinExistence type="predicted"/>
<feature type="non-terminal residue" evidence="1">
    <location>
        <position position="1"/>
    </location>
</feature>
<reference evidence="1" key="1">
    <citation type="journal article" date="2014" name="Front. Microbiol.">
        <title>High frequency of phylogenetically diverse reductive dehalogenase-homologous genes in deep subseafloor sedimentary metagenomes.</title>
        <authorList>
            <person name="Kawai M."/>
            <person name="Futagami T."/>
            <person name="Toyoda A."/>
            <person name="Takaki Y."/>
            <person name="Nishi S."/>
            <person name="Hori S."/>
            <person name="Arai W."/>
            <person name="Tsubouchi T."/>
            <person name="Morono Y."/>
            <person name="Uchiyama I."/>
            <person name="Ito T."/>
            <person name="Fujiyama A."/>
            <person name="Inagaki F."/>
            <person name="Takami H."/>
        </authorList>
    </citation>
    <scope>NUCLEOTIDE SEQUENCE</scope>
    <source>
        <strain evidence="1">Expedition CK06-06</strain>
    </source>
</reference>
<dbReference type="AlphaFoldDB" id="X1G3R7"/>
<gene>
    <name evidence="1" type="ORF">S03H2_39846</name>
</gene>
<name>X1G3R7_9ZZZZ</name>
<organism evidence="1">
    <name type="scientific">marine sediment metagenome</name>
    <dbReference type="NCBI Taxonomy" id="412755"/>
    <lineage>
        <taxon>unclassified sequences</taxon>
        <taxon>metagenomes</taxon>
        <taxon>ecological metagenomes</taxon>
    </lineage>
</organism>